<evidence type="ECO:0000313" key="15">
    <source>
        <dbReference type="Proteomes" id="UP000472272"/>
    </source>
</evidence>
<dbReference type="PANTHER" id="PTHR24061:SF599">
    <property type="entry name" value="G-PROTEIN COUPLED RECEPTORS FAMILY 3 PROFILE DOMAIN-CONTAINING PROTEIN"/>
    <property type="match status" value="1"/>
</dbReference>
<keyword evidence="9" id="KW-0675">Receptor</keyword>
<dbReference type="PANTHER" id="PTHR24061">
    <property type="entry name" value="CALCIUM-SENSING RECEPTOR-RELATED"/>
    <property type="match status" value="1"/>
</dbReference>
<sequence>YLNYREQFYKIVQRILREGKRATWGSKCNSSNLFKIPSYIHLIIPFRVVPKNYQHILALSFAVKEINEDPQILPNHTLGFHIYDSYFNAKRTFHATIQLMSTVKKFAPNYICNIQNKLMAVVGGLDPLTSLHVATLIYGPAPVINHKPPGLSFYQMAPKGTLQYTGILSLLLHFGWIWIGILTSNDEYGERFVHTVFPVFSRNGVCIAFIERSSKFTTITDIHERLEKGSQIHETVINSKANVVVAYGESYLIVFLRWFPYLSKHTTNKQKGKVWIVTAQMELTSMVYQQSWETDIIHGVLSFTIHSNDLPGFKSFVKSRNPSNTKGDGFIRDFWQQAFGCVFPDPALNKMDGDVCTGKEKLENLPGTCFEMSLTGHSYSIYNAVYAMAYALHSMCSSRFIHKLLVDKRELNFQDKHLHHFLKGIHFNNSAGDKISFDHNGELVAGFDIINWIISPNQTFHRVKVGKIDPQGPPEKAFSISEDVITWHKWFNQVQPLSLCTEHCNPGFRKKMKEGEPFCCYDCIPCPEGKISEQRDQNDCYECSNENYPNKNQDACIPKAITFLSFEEPLGISLSCLASALSLITIMVLGMFVRHHNTPIIKANNRDLTYILLISLLLCFLCALLFIGQPGKVTCLFRQTAFGIIFSVAVSCVLAKTITVILAFMATKPGSRMRKWVGKRLTNSIMLPCFLAQNGICTVWLVTFPPFPDTNIHSFAEEIVLECNEGSVIMFYCVLSYLGFLAIVSFAVAFFARKLPDSFNEAKFITFSMLVFCSVWLSFIPSYLSSKGKYMVAVEIFSILASSAGLLCCIFAPKCYIIMLRPELNNKEQLIRRKT</sequence>
<keyword evidence="4 12" id="KW-0812">Transmembrane</keyword>
<protein>
    <recommendedName>
        <fullName evidence="13">G-protein coupled receptors family 3 profile domain-containing protein</fullName>
    </recommendedName>
</protein>
<keyword evidence="10" id="KW-0325">Glycoprotein</keyword>
<dbReference type="GO" id="GO:0004930">
    <property type="term" value="F:G protein-coupled receptor activity"/>
    <property type="evidence" value="ECO:0007669"/>
    <property type="project" value="UniProtKB-KW"/>
</dbReference>
<dbReference type="Gene3D" id="3.40.50.2300">
    <property type="match status" value="2"/>
</dbReference>
<dbReference type="FunFam" id="3.40.50.2300:FF:000024">
    <property type="entry name" value="Vomeronasal 2, receptor 73"/>
    <property type="match status" value="1"/>
</dbReference>
<dbReference type="GeneTree" id="ENSGT00950000182788"/>
<dbReference type="PRINTS" id="PR00248">
    <property type="entry name" value="GPCRMGR"/>
</dbReference>
<feature type="transmembrane region" description="Helical" evidence="12">
    <location>
        <begin position="685"/>
        <end position="707"/>
    </location>
</feature>
<keyword evidence="11" id="KW-0807">Transducer</keyword>
<keyword evidence="7" id="KW-0297">G-protein coupled receptor</keyword>
<feature type="transmembrane region" description="Helical" evidence="12">
    <location>
        <begin position="727"/>
        <end position="752"/>
    </location>
</feature>
<dbReference type="OMA" id="FHATIQL"/>
<keyword evidence="8 12" id="KW-0472">Membrane</keyword>
<name>A0A670K218_PODMU</name>
<dbReference type="Ensembl" id="ENSPMRT00000033505.1">
    <property type="protein sequence ID" value="ENSPMRP00000031588.1"/>
    <property type="gene ID" value="ENSPMRG00000020456.1"/>
</dbReference>
<dbReference type="InterPro" id="IPR000337">
    <property type="entry name" value="GPCR_3"/>
</dbReference>
<dbReference type="AlphaFoldDB" id="A0A670K218"/>
<dbReference type="CDD" id="cd15283">
    <property type="entry name" value="7tmC_V2R_pheromone"/>
    <property type="match status" value="1"/>
</dbReference>
<dbReference type="InterPro" id="IPR001828">
    <property type="entry name" value="ANF_lig-bd_rcpt"/>
</dbReference>
<reference evidence="14" key="3">
    <citation type="submission" date="2025-09" db="UniProtKB">
        <authorList>
            <consortium name="Ensembl"/>
        </authorList>
    </citation>
    <scope>IDENTIFICATION</scope>
</reference>
<evidence type="ECO:0000256" key="9">
    <source>
        <dbReference type="ARBA" id="ARBA00023170"/>
    </source>
</evidence>
<evidence type="ECO:0000313" key="14">
    <source>
        <dbReference type="Ensembl" id="ENSPMRP00000031588.1"/>
    </source>
</evidence>
<evidence type="ECO:0000256" key="7">
    <source>
        <dbReference type="ARBA" id="ARBA00023040"/>
    </source>
</evidence>
<evidence type="ECO:0000259" key="13">
    <source>
        <dbReference type="PROSITE" id="PS50259"/>
    </source>
</evidence>
<feature type="transmembrane region" description="Helical" evidence="12">
    <location>
        <begin position="764"/>
        <end position="784"/>
    </location>
</feature>
<dbReference type="FunFam" id="2.10.50.30:FF:000002">
    <property type="entry name" value="Vomeronasal 2 receptor, h1"/>
    <property type="match status" value="1"/>
</dbReference>
<keyword evidence="5" id="KW-0732">Signal</keyword>
<feature type="transmembrane region" description="Helical" evidence="12">
    <location>
        <begin position="640"/>
        <end position="664"/>
    </location>
</feature>
<evidence type="ECO:0000256" key="2">
    <source>
        <dbReference type="ARBA" id="ARBA00007242"/>
    </source>
</evidence>
<dbReference type="Pfam" id="PF07562">
    <property type="entry name" value="NCD3G"/>
    <property type="match status" value="1"/>
</dbReference>
<dbReference type="InterPro" id="IPR028082">
    <property type="entry name" value="Peripla_BP_I"/>
</dbReference>
<dbReference type="InterPro" id="IPR017979">
    <property type="entry name" value="GPCR_3_CS"/>
</dbReference>
<keyword evidence="6 12" id="KW-1133">Transmembrane helix</keyword>
<dbReference type="Gene3D" id="2.10.50.30">
    <property type="entry name" value="GPCR, family 3, nine cysteines domain"/>
    <property type="match status" value="1"/>
</dbReference>
<proteinExistence type="inferred from homology"/>
<dbReference type="InterPro" id="IPR017978">
    <property type="entry name" value="GPCR_3_C"/>
</dbReference>
<comment type="subcellular location">
    <subcellularLocation>
        <location evidence="1">Cell membrane</location>
        <topology evidence="1">Multi-pass membrane protein</topology>
    </subcellularLocation>
</comment>
<dbReference type="InterPro" id="IPR004073">
    <property type="entry name" value="GPCR_3_vmron_rcpt_2"/>
</dbReference>
<reference evidence="14 15" key="1">
    <citation type="journal article" date="2019" name="Proc. Natl. Acad. Sci. U.S.A.">
        <title>Regulatory changes in pterin and carotenoid genes underlie balanced color polymorphisms in the wall lizard.</title>
        <authorList>
            <person name="Andrade P."/>
            <person name="Pinho C."/>
            <person name="Perez I de Lanuza G."/>
            <person name="Afonso S."/>
            <person name="Brejcha J."/>
            <person name="Rubin C.J."/>
            <person name="Wallerman O."/>
            <person name="Pereira P."/>
            <person name="Sabatino S.J."/>
            <person name="Bellati A."/>
            <person name="Pellitteri-Rosa D."/>
            <person name="Bosakova Z."/>
            <person name="Bunikis I."/>
            <person name="Carretero M.A."/>
            <person name="Feiner N."/>
            <person name="Marsik P."/>
            <person name="Pauperio F."/>
            <person name="Salvi D."/>
            <person name="Soler L."/>
            <person name="While G.M."/>
            <person name="Uller T."/>
            <person name="Font E."/>
            <person name="Andersson L."/>
            <person name="Carneiro M."/>
        </authorList>
    </citation>
    <scope>NUCLEOTIDE SEQUENCE</scope>
</reference>
<dbReference type="Proteomes" id="UP000472272">
    <property type="component" value="Chromosome 13"/>
</dbReference>
<dbReference type="GO" id="GO:0005886">
    <property type="term" value="C:plasma membrane"/>
    <property type="evidence" value="ECO:0007669"/>
    <property type="project" value="UniProtKB-SubCell"/>
</dbReference>
<feature type="transmembrane region" description="Helical" evidence="12">
    <location>
        <begin position="570"/>
        <end position="593"/>
    </location>
</feature>
<keyword evidence="15" id="KW-1185">Reference proteome</keyword>
<dbReference type="InterPro" id="IPR011500">
    <property type="entry name" value="GPCR_3_9-Cys_dom"/>
</dbReference>
<dbReference type="PROSITE" id="PS00981">
    <property type="entry name" value="G_PROTEIN_RECEP_F3_3"/>
    <property type="match status" value="1"/>
</dbReference>
<feature type="transmembrane region" description="Helical" evidence="12">
    <location>
        <begin position="790"/>
        <end position="812"/>
    </location>
</feature>
<evidence type="ECO:0000256" key="11">
    <source>
        <dbReference type="ARBA" id="ARBA00023224"/>
    </source>
</evidence>
<dbReference type="InterPro" id="IPR000068">
    <property type="entry name" value="GPCR_3_Ca_sens_rcpt-rel"/>
</dbReference>
<evidence type="ECO:0000256" key="5">
    <source>
        <dbReference type="ARBA" id="ARBA00022729"/>
    </source>
</evidence>
<evidence type="ECO:0000256" key="10">
    <source>
        <dbReference type="ARBA" id="ARBA00023180"/>
    </source>
</evidence>
<evidence type="ECO:0000256" key="4">
    <source>
        <dbReference type="ARBA" id="ARBA00022692"/>
    </source>
</evidence>
<reference evidence="14" key="2">
    <citation type="submission" date="2025-08" db="UniProtKB">
        <authorList>
            <consortium name="Ensembl"/>
        </authorList>
    </citation>
    <scope>IDENTIFICATION</scope>
</reference>
<comment type="similarity">
    <text evidence="2">Belongs to the G-protein coupled receptor 3 family.</text>
</comment>
<evidence type="ECO:0000256" key="6">
    <source>
        <dbReference type="ARBA" id="ARBA00022989"/>
    </source>
</evidence>
<dbReference type="SUPFAM" id="SSF53822">
    <property type="entry name" value="Periplasmic binding protein-like I"/>
    <property type="match status" value="1"/>
</dbReference>
<accession>A0A670K218</accession>
<feature type="domain" description="G-protein coupled receptors family 3 profile" evidence="13">
    <location>
        <begin position="570"/>
        <end position="834"/>
    </location>
</feature>
<dbReference type="PRINTS" id="PR01535">
    <property type="entry name" value="VOMERONASL2R"/>
</dbReference>
<dbReference type="PROSITE" id="PS50259">
    <property type="entry name" value="G_PROTEIN_RECEP_F3_4"/>
    <property type="match status" value="1"/>
</dbReference>
<evidence type="ECO:0000256" key="8">
    <source>
        <dbReference type="ARBA" id="ARBA00023136"/>
    </source>
</evidence>
<dbReference type="Pfam" id="PF01094">
    <property type="entry name" value="ANF_receptor"/>
    <property type="match status" value="1"/>
</dbReference>
<evidence type="ECO:0000256" key="1">
    <source>
        <dbReference type="ARBA" id="ARBA00004651"/>
    </source>
</evidence>
<dbReference type="InterPro" id="IPR038550">
    <property type="entry name" value="GPCR_3_9-Cys_sf"/>
</dbReference>
<organism evidence="14 15">
    <name type="scientific">Podarcis muralis</name>
    <name type="common">Wall lizard</name>
    <name type="synonym">Lacerta muralis</name>
    <dbReference type="NCBI Taxonomy" id="64176"/>
    <lineage>
        <taxon>Eukaryota</taxon>
        <taxon>Metazoa</taxon>
        <taxon>Chordata</taxon>
        <taxon>Craniata</taxon>
        <taxon>Vertebrata</taxon>
        <taxon>Euteleostomi</taxon>
        <taxon>Lepidosauria</taxon>
        <taxon>Squamata</taxon>
        <taxon>Bifurcata</taxon>
        <taxon>Unidentata</taxon>
        <taxon>Episquamata</taxon>
        <taxon>Laterata</taxon>
        <taxon>Lacertibaenia</taxon>
        <taxon>Lacertidae</taxon>
        <taxon>Podarcis</taxon>
    </lineage>
</organism>
<evidence type="ECO:0000256" key="3">
    <source>
        <dbReference type="ARBA" id="ARBA00022475"/>
    </source>
</evidence>
<keyword evidence="3" id="KW-1003">Cell membrane</keyword>
<feature type="transmembrane region" description="Helical" evidence="12">
    <location>
        <begin position="608"/>
        <end position="628"/>
    </location>
</feature>
<dbReference type="Pfam" id="PF00003">
    <property type="entry name" value="7tm_3"/>
    <property type="match status" value="1"/>
</dbReference>
<evidence type="ECO:0000256" key="12">
    <source>
        <dbReference type="SAM" id="Phobius"/>
    </source>
</evidence>